<evidence type="ECO:0000313" key="4">
    <source>
        <dbReference type="Proteomes" id="UP000263900"/>
    </source>
</evidence>
<dbReference type="PANTHER" id="PTHR34220:SF7">
    <property type="entry name" value="SENSOR HISTIDINE KINASE YPDA"/>
    <property type="match status" value="1"/>
</dbReference>
<accession>A0A3B7MHU2</accession>
<dbReference type="AlphaFoldDB" id="A0A3B7MHU2"/>
<proteinExistence type="predicted"/>
<reference evidence="3 4" key="1">
    <citation type="submission" date="2018-09" db="EMBL/GenBank/DDBJ databases">
        <title>Genome sequencing of strain 6GH32-13.</title>
        <authorList>
            <person name="Weon H.-Y."/>
            <person name="Heo J."/>
            <person name="Kwon S.-W."/>
        </authorList>
    </citation>
    <scope>NUCLEOTIDE SEQUENCE [LARGE SCALE GENOMIC DNA]</scope>
    <source>
        <strain evidence="3 4">5GH32-13</strain>
    </source>
</reference>
<keyword evidence="1" id="KW-0812">Transmembrane</keyword>
<feature type="transmembrane region" description="Helical" evidence="1">
    <location>
        <begin position="21"/>
        <end position="39"/>
    </location>
</feature>
<keyword evidence="1" id="KW-0472">Membrane</keyword>
<keyword evidence="1" id="KW-1133">Transmembrane helix</keyword>
<dbReference type="KEGG" id="pseg:D3H65_07165"/>
<dbReference type="GO" id="GO:0016020">
    <property type="term" value="C:membrane"/>
    <property type="evidence" value="ECO:0007669"/>
    <property type="project" value="InterPro"/>
</dbReference>
<dbReference type="EMBL" id="CP032157">
    <property type="protein sequence ID" value="AXY73768.1"/>
    <property type="molecule type" value="Genomic_DNA"/>
</dbReference>
<dbReference type="RefSeq" id="WP_119049603.1">
    <property type="nucleotide sequence ID" value="NZ_CP032157.1"/>
</dbReference>
<feature type="transmembrane region" description="Helical" evidence="1">
    <location>
        <begin position="128"/>
        <end position="149"/>
    </location>
</feature>
<dbReference type="PANTHER" id="PTHR34220">
    <property type="entry name" value="SENSOR HISTIDINE KINASE YPDA"/>
    <property type="match status" value="1"/>
</dbReference>
<feature type="domain" description="Signal transduction histidine kinase internal region" evidence="2">
    <location>
        <begin position="174"/>
        <end position="248"/>
    </location>
</feature>
<organism evidence="3 4">
    <name type="scientific">Paraflavitalea soli</name>
    <dbReference type="NCBI Taxonomy" id="2315862"/>
    <lineage>
        <taxon>Bacteria</taxon>
        <taxon>Pseudomonadati</taxon>
        <taxon>Bacteroidota</taxon>
        <taxon>Chitinophagia</taxon>
        <taxon>Chitinophagales</taxon>
        <taxon>Chitinophagaceae</taxon>
        <taxon>Paraflavitalea</taxon>
    </lineage>
</organism>
<dbReference type="Proteomes" id="UP000263900">
    <property type="component" value="Chromosome"/>
</dbReference>
<evidence type="ECO:0000259" key="2">
    <source>
        <dbReference type="Pfam" id="PF06580"/>
    </source>
</evidence>
<feature type="transmembrane region" description="Helical" evidence="1">
    <location>
        <begin position="51"/>
        <end position="75"/>
    </location>
</feature>
<evidence type="ECO:0000313" key="3">
    <source>
        <dbReference type="EMBL" id="AXY73768.1"/>
    </source>
</evidence>
<protein>
    <recommendedName>
        <fullName evidence="2">Signal transduction histidine kinase internal region domain-containing protein</fullName>
    </recommendedName>
</protein>
<dbReference type="OrthoDB" id="9809908at2"/>
<dbReference type="InterPro" id="IPR050640">
    <property type="entry name" value="Bact_2-comp_sensor_kinase"/>
</dbReference>
<sequence length="362" mass="42420">MTVDAHSTLKRFTLPQYTRKDIWIFAAVVPVIVLVYNSLLFGARYFTERRVFLWSSLATFVILGSFWFVFTWIAVTLRNRFPQDSDLMKRMLISIFLFILINALIVTILFWGYDYFHFLNYELNQVRYQWTLLSAAIFNVFVTILHEGVDSFDKWKKTMLETQQLKKEYMQSRLLGLKSQMNPHFLFNSLNSLSSLISENTEEAEKFLDEMSKVYRYLLRSDDRLVTLGTEMQFLHSYYYLLKVRYGDGINIHLQVSEDQLSLLMPPLTLQLLVENTFTANMVSKDSPLNISISSLGEQWLQIQHNVQQKIRIGMQESEPAGLDNIINKYRLLCGQTVTIRQTDKQRVIHIPLIGQEETTVT</sequence>
<dbReference type="Pfam" id="PF06580">
    <property type="entry name" value="His_kinase"/>
    <property type="match status" value="1"/>
</dbReference>
<dbReference type="GO" id="GO:0000155">
    <property type="term" value="F:phosphorelay sensor kinase activity"/>
    <property type="evidence" value="ECO:0007669"/>
    <property type="project" value="InterPro"/>
</dbReference>
<evidence type="ECO:0000256" key="1">
    <source>
        <dbReference type="SAM" id="Phobius"/>
    </source>
</evidence>
<feature type="transmembrane region" description="Helical" evidence="1">
    <location>
        <begin position="95"/>
        <end position="116"/>
    </location>
</feature>
<gene>
    <name evidence="3" type="ORF">D3H65_07165</name>
</gene>
<dbReference type="InterPro" id="IPR010559">
    <property type="entry name" value="Sig_transdc_His_kin_internal"/>
</dbReference>
<name>A0A3B7MHU2_9BACT</name>
<keyword evidence="4" id="KW-1185">Reference proteome</keyword>